<evidence type="ECO:0000313" key="1">
    <source>
        <dbReference type="EMBL" id="MDC7718448.1"/>
    </source>
</evidence>
<dbReference type="Pfam" id="PF11161">
    <property type="entry name" value="DUF2944"/>
    <property type="match status" value="1"/>
</dbReference>
<comment type="caution">
    <text evidence="1">The sequence shown here is derived from an EMBL/GenBank/DDBJ whole genome shotgun (WGS) entry which is preliminary data.</text>
</comment>
<evidence type="ECO:0000313" key="2">
    <source>
        <dbReference type="Proteomes" id="UP001219956"/>
    </source>
</evidence>
<name>A0ABT5J0U3_9NEIS</name>
<gene>
    <name evidence="1" type="ORF">PQU95_14640</name>
</gene>
<dbReference type="Proteomes" id="UP001219956">
    <property type="component" value="Unassembled WGS sequence"/>
</dbReference>
<dbReference type="RefSeq" id="WP_272752688.1">
    <property type="nucleotide sequence ID" value="NZ_JAQQLF010000020.1"/>
</dbReference>
<reference evidence="1 2" key="1">
    <citation type="submission" date="2023-01" db="EMBL/GenBank/DDBJ databases">
        <title>Novel species of the genus Vogesella isolated from rivers.</title>
        <authorList>
            <person name="Lu H."/>
        </authorList>
    </citation>
    <scope>NUCLEOTIDE SEQUENCE [LARGE SCALE GENOMIC DNA]</scope>
    <source>
        <strain evidence="1 2">DC21W</strain>
    </source>
</reference>
<dbReference type="InterPro" id="IPR021332">
    <property type="entry name" value="DUF2944"/>
</dbReference>
<keyword evidence="2" id="KW-1185">Reference proteome</keyword>
<organism evidence="1 2">
    <name type="scientific">Vogesella aquatica</name>
    <dbReference type="NCBI Taxonomy" id="2984206"/>
    <lineage>
        <taxon>Bacteria</taxon>
        <taxon>Pseudomonadati</taxon>
        <taxon>Pseudomonadota</taxon>
        <taxon>Betaproteobacteria</taxon>
        <taxon>Neisseriales</taxon>
        <taxon>Chromobacteriaceae</taxon>
        <taxon>Vogesella</taxon>
    </lineage>
</organism>
<accession>A0ABT5J0U3</accession>
<sequence>MDALVLAAMDKWPNVPAVYGWLRLDARGQWWLRDSLLKQAAMVDFFRRNYARDGEGRYYVQNGPQKVYVAHEAAPYVACRHADAWALMPDMAADRARMAWLDEEGRLFVELGGELAIVDDRDLLALCELICRPDGRQPGDADWQAWEQGALSLQLMLPEGSIPLRRSVFAELEAAYHLVRVPQP</sequence>
<proteinExistence type="predicted"/>
<protein>
    <submittedName>
        <fullName evidence="1">DUF2946 family protein</fullName>
    </submittedName>
</protein>
<dbReference type="EMBL" id="JAQQLF010000020">
    <property type="protein sequence ID" value="MDC7718448.1"/>
    <property type="molecule type" value="Genomic_DNA"/>
</dbReference>